<proteinExistence type="predicted"/>
<dbReference type="Pfam" id="PF07849">
    <property type="entry name" value="DUF1641"/>
    <property type="match status" value="1"/>
</dbReference>
<dbReference type="Proteomes" id="UP000183508">
    <property type="component" value="Unassembled WGS sequence"/>
</dbReference>
<keyword evidence="2" id="KW-1185">Reference proteome</keyword>
<dbReference type="STRING" id="392015.SAMN05421543_11336"/>
<dbReference type="EMBL" id="FPBV01000013">
    <property type="protein sequence ID" value="SFU91462.1"/>
    <property type="molecule type" value="Genomic_DNA"/>
</dbReference>
<dbReference type="RefSeq" id="WP_074953362.1">
    <property type="nucleotide sequence ID" value="NZ_FPBV01000013.1"/>
</dbReference>
<sequence>MAKPVTTWIRPEPTEADLQSERLEGLLHAAADHADAVEEGLRLLQAMHDREVLQLLTALFVRGDRVLGILAEQLDGPGTATGLRNLSLAVSSLGQLDSDALARVLGGVAGGLEAAAHAAAAARPAGVFELLRQLKDPDVAAGLAAGLALLKAVGRALRNPAQGPGETG</sequence>
<dbReference type="InterPro" id="IPR012440">
    <property type="entry name" value="DUF1641"/>
</dbReference>
<organism evidence="1 2">
    <name type="scientific">Alicyclobacillus macrosporangiidus</name>
    <dbReference type="NCBI Taxonomy" id="392015"/>
    <lineage>
        <taxon>Bacteria</taxon>
        <taxon>Bacillati</taxon>
        <taxon>Bacillota</taxon>
        <taxon>Bacilli</taxon>
        <taxon>Bacillales</taxon>
        <taxon>Alicyclobacillaceae</taxon>
        <taxon>Alicyclobacillus</taxon>
    </lineage>
</organism>
<reference evidence="2" key="1">
    <citation type="submission" date="2016-10" db="EMBL/GenBank/DDBJ databases">
        <authorList>
            <person name="Varghese N."/>
        </authorList>
    </citation>
    <scope>NUCLEOTIDE SEQUENCE [LARGE SCALE GENOMIC DNA]</scope>
    <source>
        <strain evidence="2">DSM 17980</strain>
    </source>
</reference>
<evidence type="ECO:0000313" key="1">
    <source>
        <dbReference type="EMBL" id="SFU91462.1"/>
    </source>
</evidence>
<evidence type="ECO:0000313" key="2">
    <source>
        <dbReference type="Proteomes" id="UP000183508"/>
    </source>
</evidence>
<gene>
    <name evidence="1" type="ORF">SAMN05421543_11336</name>
</gene>
<accession>A0A1I7K243</accession>
<dbReference type="AlphaFoldDB" id="A0A1I7K243"/>
<dbReference type="eggNOG" id="COG2427">
    <property type="taxonomic scope" value="Bacteria"/>
</dbReference>
<dbReference type="PANTHER" id="PTHR38433:SF1">
    <property type="entry name" value="DUF1641 DOMAIN-CONTAINING PROTEIN"/>
    <property type="match status" value="1"/>
</dbReference>
<dbReference type="PANTHER" id="PTHR38433">
    <property type="match status" value="1"/>
</dbReference>
<protein>
    <submittedName>
        <fullName evidence="1">Uncharacterized conserved protein YjgD, DUF1641 family</fullName>
    </submittedName>
</protein>
<dbReference type="OrthoDB" id="147801at2"/>
<name>A0A1I7K243_9BACL</name>